<dbReference type="OMA" id="MLPDKHP"/>
<feature type="compositionally biased region" description="Polar residues" evidence="1">
    <location>
        <begin position="163"/>
        <end position="172"/>
    </location>
</feature>
<feature type="compositionally biased region" description="Basic and acidic residues" evidence="1">
    <location>
        <begin position="345"/>
        <end position="359"/>
    </location>
</feature>
<feature type="compositionally biased region" description="Basic and acidic residues" evidence="1">
    <location>
        <begin position="421"/>
        <end position="431"/>
    </location>
</feature>
<evidence type="ECO:0000259" key="2">
    <source>
        <dbReference type="PROSITE" id="PS50030"/>
    </source>
</evidence>
<dbReference type="RefSeq" id="XP_016760153.1">
    <property type="nucleotide sequence ID" value="XM_016902993.1"/>
</dbReference>
<feature type="compositionally biased region" description="Polar residues" evidence="1">
    <location>
        <begin position="200"/>
        <end position="215"/>
    </location>
</feature>
<feature type="compositionally biased region" description="Basic and acidic residues" evidence="1">
    <location>
        <begin position="91"/>
        <end position="104"/>
    </location>
</feature>
<feature type="region of interest" description="Disordered" evidence="1">
    <location>
        <begin position="293"/>
        <end position="362"/>
    </location>
</feature>
<dbReference type="InterPro" id="IPR009060">
    <property type="entry name" value="UBA-like_sf"/>
</dbReference>
<feature type="domain" description="UBA" evidence="2">
    <location>
        <begin position="252"/>
        <end position="292"/>
    </location>
</feature>
<name>N1QFM5_SPHMS</name>
<dbReference type="STRING" id="692275.N1QFM5"/>
<dbReference type="Proteomes" id="UP000016931">
    <property type="component" value="Unassembled WGS sequence"/>
</dbReference>
<dbReference type="eggNOG" id="KOG1124">
    <property type="taxonomic scope" value="Eukaryota"/>
</dbReference>
<dbReference type="PANTHER" id="PTHR46014:SF1">
    <property type="entry name" value="TETRATRICOPEPTIDE REPEAT PROTEIN 1"/>
    <property type="match status" value="1"/>
</dbReference>
<protein>
    <recommendedName>
        <fullName evidence="2">UBA domain-containing protein</fullName>
    </recommendedName>
</protein>
<dbReference type="SUPFAM" id="SSF46934">
    <property type="entry name" value="UBA-like"/>
    <property type="match status" value="1"/>
</dbReference>
<dbReference type="EMBL" id="KB456265">
    <property type="protein sequence ID" value="EMF12032.1"/>
    <property type="molecule type" value="Genomic_DNA"/>
</dbReference>
<dbReference type="Pfam" id="PF22562">
    <property type="entry name" value="UBA_7"/>
    <property type="match status" value="1"/>
</dbReference>
<organism evidence="3 4">
    <name type="scientific">Sphaerulina musiva (strain SO2202)</name>
    <name type="common">Poplar stem canker fungus</name>
    <name type="synonym">Septoria musiva</name>
    <dbReference type="NCBI Taxonomy" id="692275"/>
    <lineage>
        <taxon>Eukaryota</taxon>
        <taxon>Fungi</taxon>
        <taxon>Dikarya</taxon>
        <taxon>Ascomycota</taxon>
        <taxon>Pezizomycotina</taxon>
        <taxon>Dothideomycetes</taxon>
        <taxon>Dothideomycetidae</taxon>
        <taxon>Mycosphaerellales</taxon>
        <taxon>Mycosphaerellaceae</taxon>
        <taxon>Sphaerulina</taxon>
    </lineage>
</organism>
<evidence type="ECO:0000256" key="1">
    <source>
        <dbReference type="SAM" id="MobiDB-lite"/>
    </source>
</evidence>
<proteinExistence type="predicted"/>
<evidence type="ECO:0000313" key="4">
    <source>
        <dbReference type="Proteomes" id="UP000016931"/>
    </source>
</evidence>
<accession>N1QFM5</accession>
<dbReference type="PANTHER" id="PTHR46014">
    <property type="entry name" value="TETRATRICOPEPTIDE REPEAT PROTEIN 1"/>
    <property type="match status" value="1"/>
</dbReference>
<dbReference type="InterPro" id="IPR011990">
    <property type="entry name" value="TPR-like_helical_dom_sf"/>
</dbReference>
<keyword evidence="4" id="KW-1185">Reference proteome</keyword>
<gene>
    <name evidence="3" type="ORF">SEPMUDRAFT_142226</name>
</gene>
<feature type="compositionally biased region" description="Basic and acidic residues" evidence="1">
    <location>
        <begin position="293"/>
        <end position="310"/>
    </location>
</feature>
<feature type="compositionally biased region" description="Pro residues" evidence="1">
    <location>
        <begin position="559"/>
        <end position="571"/>
    </location>
</feature>
<feature type="compositionally biased region" description="Polar residues" evidence="1">
    <location>
        <begin position="19"/>
        <end position="29"/>
    </location>
</feature>
<feature type="region of interest" description="Disordered" evidence="1">
    <location>
        <begin position="1"/>
        <end position="240"/>
    </location>
</feature>
<dbReference type="Gene3D" id="1.25.40.10">
    <property type="entry name" value="Tetratricopeptide repeat domain"/>
    <property type="match status" value="1"/>
</dbReference>
<dbReference type="GeneID" id="27900130"/>
<dbReference type="SMART" id="SM00165">
    <property type="entry name" value="UBA"/>
    <property type="match status" value="1"/>
</dbReference>
<feature type="compositionally biased region" description="Polar residues" evidence="1">
    <location>
        <begin position="411"/>
        <end position="420"/>
    </location>
</feature>
<dbReference type="Gene3D" id="1.10.8.10">
    <property type="entry name" value="DNA helicase RuvA subunit, C-terminal domain"/>
    <property type="match status" value="1"/>
</dbReference>
<feature type="region of interest" description="Disordered" evidence="1">
    <location>
        <begin position="377"/>
        <end position="590"/>
    </location>
</feature>
<feature type="compositionally biased region" description="Low complexity" evidence="1">
    <location>
        <begin position="549"/>
        <end position="558"/>
    </location>
</feature>
<reference evidence="3 4" key="1">
    <citation type="journal article" date="2012" name="PLoS Pathog.">
        <title>Diverse lifestyles and strategies of plant pathogenesis encoded in the genomes of eighteen Dothideomycetes fungi.</title>
        <authorList>
            <person name="Ohm R.A."/>
            <person name="Feau N."/>
            <person name="Henrissat B."/>
            <person name="Schoch C.L."/>
            <person name="Horwitz B.A."/>
            <person name="Barry K.W."/>
            <person name="Condon B.J."/>
            <person name="Copeland A.C."/>
            <person name="Dhillon B."/>
            <person name="Glaser F."/>
            <person name="Hesse C.N."/>
            <person name="Kosti I."/>
            <person name="LaButti K."/>
            <person name="Lindquist E.A."/>
            <person name="Lucas S."/>
            <person name="Salamov A.A."/>
            <person name="Bradshaw R.E."/>
            <person name="Ciuffetti L."/>
            <person name="Hamelin R.C."/>
            <person name="Kema G.H.J."/>
            <person name="Lawrence C."/>
            <person name="Scott J.A."/>
            <person name="Spatafora J.W."/>
            <person name="Turgeon B.G."/>
            <person name="de Wit P.J.G.M."/>
            <person name="Zhong S."/>
            <person name="Goodwin S.B."/>
            <person name="Grigoriev I.V."/>
        </authorList>
    </citation>
    <scope>NUCLEOTIDE SEQUENCE [LARGE SCALE GENOMIC DNA]</scope>
    <source>
        <strain evidence="3 4">SO2202</strain>
    </source>
</reference>
<dbReference type="HOGENOM" id="CLU_005723_0_0_1"/>
<sequence>MDDLLGEDWQKPAKPAAPPSNTSQNPSTFASSYSSLRASPALPPSRIASPAISRPTSTVNGSGHAKSTGGDAFGNLLGSKKPASSSISIQERQKQLMEEKRRQQEQQGQQWDTLGSGRGTPEIRGSHSPIPQQSQDAEDDIMAAFNRDAPVDRSSHFPPPISSPTSGQTTPAFQPIAAQIPTSNADFDEDDDPFGLGSVPKQSNGHSTAPIGQSNGDDDILGDLGKPVTARPVQTNRPAERVEVSEAFAIDEPEDRALAELIDMGFPTDNAKLALSENGGNVQAAVGWLLQQAHEESKQKARAEAGDRRQSPPAASRNLQGTHRDQDQVPAWMREASRPGSASARRQDSRSPANSEKDPAAVAQEYGTKFLKGATSLWKASQKQMAKTVAEFQQDRDPSQPKWMQEPATAPSRSSSQQRQDLARAKQREIQATDEAAMLDAPRERPQKTARHAAPERLSPPISSFRDPEETLAHRPAAQPKRTHQPAPAQAQRAPAKITREEIEVQAAQAYVSSARRRKPTPQPQHPPEPEVDLFNSALPPPAQSAPVATKSSTRATPSPAPARPKAPPRNVPSISPSALATSAQHRKAGGEAFKRGDYASAHDSYAAALRPLPALHPLTIVVLSNRSLTALKTGDPKLAISDADQALTVIGAGQGIGETIDMGAGEGTKDMREFYGKAVMRKAEALEHLEKWNEAAAVWRIAIEGGIGGAVRDLRLAPNNLRT</sequence>
<evidence type="ECO:0000313" key="3">
    <source>
        <dbReference type="EMBL" id="EMF12032.1"/>
    </source>
</evidence>
<dbReference type="SUPFAM" id="SSF48452">
    <property type="entry name" value="TPR-like"/>
    <property type="match status" value="1"/>
</dbReference>
<feature type="compositionally biased region" description="Low complexity" evidence="1">
    <location>
        <begin position="485"/>
        <end position="496"/>
    </location>
</feature>
<dbReference type="OrthoDB" id="1717591at2759"/>
<dbReference type="InterPro" id="IPR015940">
    <property type="entry name" value="UBA"/>
</dbReference>
<dbReference type="PROSITE" id="PS50030">
    <property type="entry name" value="UBA"/>
    <property type="match status" value="1"/>
</dbReference>
<dbReference type="AlphaFoldDB" id="N1QFM5"/>
<feature type="compositionally biased region" description="Low complexity" evidence="1">
    <location>
        <begin position="30"/>
        <end position="46"/>
    </location>
</feature>
<dbReference type="FunFam" id="1.25.40.10:FF:000354">
    <property type="entry name" value="UBA domain-containing protein 7"/>
    <property type="match status" value="1"/>
</dbReference>
<feature type="compositionally biased region" description="Polar residues" evidence="1">
    <location>
        <begin position="573"/>
        <end position="584"/>
    </location>
</feature>
<dbReference type="InterPro" id="IPR052769">
    <property type="entry name" value="TPR_domain_protein"/>
</dbReference>